<feature type="region of interest" description="Disordered" evidence="1">
    <location>
        <begin position="1"/>
        <end position="26"/>
    </location>
</feature>
<accession>A0A7W4Z911</accession>
<organism evidence="2 3">
    <name type="scientific">Microbulbifer rhizosphaerae</name>
    <dbReference type="NCBI Taxonomy" id="1562603"/>
    <lineage>
        <taxon>Bacteria</taxon>
        <taxon>Pseudomonadati</taxon>
        <taxon>Pseudomonadota</taxon>
        <taxon>Gammaproteobacteria</taxon>
        <taxon>Cellvibrionales</taxon>
        <taxon>Microbulbiferaceae</taxon>
        <taxon>Microbulbifer</taxon>
    </lineage>
</organism>
<evidence type="ECO:0000313" key="3">
    <source>
        <dbReference type="Proteomes" id="UP000535937"/>
    </source>
</evidence>
<comment type="caution">
    <text evidence="2">The sequence shown here is derived from an EMBL/GenBank/DDBJ whole genome shotgun (WGS) entry which is preliminary data.</text>
</comment>
<evidence type="ECO:0000256" key="1">
    <source>
        <dbReference type="SAM" id="MobiDB-lite"/>
    </source>
</evidence>
<dbReference type="EMBL" id="JACHWZ010000002">
    <property type="protein sequence ID" value="MBB3059789.1"/>
    <property type="molecule type" value="Genomic_DNA"/>
</dbReference>
<proteinExistence type="predicted"/>
<sequence length="59" mass="6558">MVKNPPIAGENRIARSPKQQPESLLPRREVVDNNWRKPCTGRAHLSGVDATAYDEFAGI</sequence>
<keyword evidence="3" id="KW-1185">Reference proteome</keyword>
<protein>
    <submittedName>
        <fullName evidence="2">Uncharacterized protein</fullName>
    </submittedName>
</protein>
<dbReference type="AlphaFoldDB" id="A0A7W4Z911"/>
<gene>
    <name evidence="2" type="ORF">FHS09_000597</name>
</gene>
<dbReference type="Proteomes" id="UP000535937">
    <property type="component" value="Unassembled WGS sequence"/>
</dbReference>
<evidence type="ECO:0000313" key="2">
    <source>
        <dbReference type="EMBL" id="MBB3059789.1"/>
    </source>
</evidence>
<reference evidence="2 3" key="1">
    <citation type="submission" date="2020-08" db="EMBL/GenBank/DDBJ databases">
        <title>Genomic Encyclopedia of Type Strains, Phase III (KMG-III): the genomes of soil and plant-associated and newly described type strains.</title>
        <authorList>
            <person name="Whitman W."/>
        </authorList>
    </citation>
    <scope>NUCLEOTIDE SEQUENCE [LARGE SCALE GENOMIC DNA]</scope>
    <source>
        <strain evidence="2 3">CECT 8799</strain>
    </source>
</reference>
<name>A0A7W4Z911_9GAMM</name>